<organism evidence="3 4">
    <name type="scientific">Jiella endophytica</name>
    <dbReference type="NCBI Taxonomy" id="2558362"/>
    <lineage>
        <taxon>Bacteria</taxon>
        <taxon>Pseudomonadati</taxon>
        <taxon>Pseudomonadota</taxon>
        <taxon>Alphaproteobacteria</taxon>
        <taxon>Hyphomicrobiales</taxon>
        <taxon>Aurantimonadaceae</taxon>
        <taxon>Jiella</taxon>
    </lineage>
</organism>
<sequence>MTDTGEAAPRRMPWQGAGRDEPVYRQPMTLSLDDHMAVDGHRWLKERRGFIAVFLLIGFAVALFQGYDRLMAGDVFGFGLVVVVTLVVLALLAVPVHWLFARTMRWALESTLKRQGLLGKRFVLEVSRDGIRLEDEPASPGGDVVSSHFPWSAFRAIERDEERYLFWIELRRAIVLHRDGFASVEADEAFRGFVEAWSGRSVVSPPAFAKNRRGRNADWGREPAASADQRAS</sequence>
<feature type="transmembrane region" description="Helical" evidence="2">
    <location>
        <begin position="49"/>
        <end position="67"/>
    </location>
</feature>
<name>A0A4Y8RI05_9HYPH</name>
<keyword evidence="4" id="KW-1185">Reference proteome</keyword>
<proteinExistence type="predicted"/>
<protein>
    <recommendedName>
        <fullName evidence="5">YcxB family protein</fullName>
    </recommendedName>
</protein>
<keyword evidence="2" id="KW-0812">Transmembrane</keyword>
<dbReference type="EMBL" id="SOZD01000004">
    <property type="protein sequence ID" value="TFF21624.1"/>
    <property type="molecule type" value="Genomic_DNA"/>
</dbReference>
<evidence type="ECO:0000256" key="2">
    <source>
        <dbReference type="SAM" id="Phobius"/>
    </source>
</evidence>
<accession>A0A4Y8RI05</accession>
<comment type="caution">
    <text evidence="3">The sequence shown here is derived from an EMBL/GenBank/DDBJ whole genome shotgun (WGS) entry which is preliminary data.</text>
</comment>
<keyword evidence="2" id="KW-0472">Membrane</keyword>
<dbReference type="AlphaFoldDB" id="A0A4Y8RI05"/>
<reference evidence="3 4" key="1">
    <citation type="submission" date="2019-03" db="EMBL/GenBank/DDBJ databases">
        <title>Jiella endophytica sp. nov., a novel endophytic bacterium isolated from root of Ficus microcarpa Linn. f.</title>
        <authorList>
            <person name="Tuo L."/>
        </authorList>
    </citation>
    <scope>NUCLEOTIDE SEQUENCE [LARGE SCALE GENOMIC DNA]</scope>
    <source>
        <strain evidence="3 4">CBS5Q-3</strain>
    </source>
</reference>
<evidence type="ECO:0000256" key="1">
    <source>
        <dbReference type="SAM" id="MobiDB-lite"/>
    </source>
</evidence>
<evidence type="ECO:0000313" key="4">
    <source>
        <dbReference type="Proteomes" id="UP000298179"/>
    </source>
</evidence>
<feature type="region of interest" description="Disordered" evidence="1">
    <location>
        <begin position="208"/>
        <end position="232"/>
    </location>
</feature>
<gene>
    <name evidence="3" type="ORF">E3C22_13075</name>
</gene>
<keyword evidence="2" id="KW-1133">Transmembrane helix</keyword>
<feature type="region of interest" description="Disordered" evidence="1">
    <location>
        <begin position="1"/>
        <end position="21"/>
    </location>
</feature>
<evidence type="ECO:0000313" key="3">
    <source>
        <dbReference type="EMBL" id="TFF21624.1"/>
    </source>
</evidence>
<evidence type="ECO:0008006" key="5">
    <source>
        <dbReference type="Google" id="ProtNLM"/>
    </source>
</evidence>
<dbReference type="RefSeq" id="WP_134762507.1">
    <property type="nucleotide sequence ID" value="NZ_SOZD01000004.1"/>
</dbReference>
<dbReference type="Proteomes" id="UP000298179">
    <property type="component" value="Unassembled WGS sequence"/>
</dbReference>
<feature type="transmembrane region" description="Helical" evidence="2">
    <location>
        <begin position="79"/>
        <end position="100"/>
    </location>
</feature>